<dbReference type="NCBIfam" id="TIGR03573">
    <property type="entry name" value="WbuX"/>
    <property type="match status" value="1"/>
</dbReference>
<dbReference type="InterPro" id="IPR020022">
    <property type="entry name" value="N-acetyl_sugar_amidoTrfase"/>
</dbReference>
<accession>A0A157SDZ1</accession>
<reference evidence="1 2" key="1">
    <citation type="submission" date="2016-04" db="EMBL/GenBank/DDBJ databases">
        <authorList>
            <consortium name="Pathogen Informatics"/>
        </authorList>
    </citation>
    <scope>NUCLEOTIDE SEQUENCE [LARGE SCALE GENOMIC DNA]</scope>
    <source>
        <strain evidence="1 2">H044680328</strain>
    </source>
</reference>
<evidence type="ECO:0000313" key="2">
    <source>
        <dbReference type="Proteomes" id="UP000076825"/>
    </source>
</evidence>
<organism evidence="1 2">
    <name type="scientific">Bordetella trematum</name>
    <dbReference type="NCBI Taxonomy" id="123899"/>
    <lineage>
        <taxon>Bacteria</taxon>
        <taxon>Pseudomonadati</taxon>
        <taxon>Pseudomonadota</taxon>
        <taxon>Betaproteobacteria</taxon>
        <taxon>Burkholderiales</taxon>
        <taxon>Alcaligenaceae</taxon>
        <taxon>Bordetella</taxon>
    </lineage>
</organism>
<dbReference type="PATRIC" id="fig|123899.6.peg.1308"/>
<proteinExistence type="predicted"/>
<protein>
    <submittedName>
        <fullName evidence="1">Lipopolysaccharide biosynthesis protein</fullName>
    </submittedName>
</protein>
<dbReference type="RefSeq" id="WP_082832949.1">
    <property type="nucleotide sequence ID" value="NZ_CP016340.1"/>
</dbReference>
<dbReference type="AlphaFoldDB" id="A0A157SDZ1"/>
<dbReference type="EMBL" id="LT546645">
    <property type="protein sequence ID" value="SAI68574.1"/>
    <property type="molecule type" value="Genomic_DNA"/>
</dbReference>
<dbReference type="Gene3D" id="3.40.50.620">
    <property type="entry name" value="HUPs"/>
    <property type="match status" value="1"/>
</dbReference>
<sequence>MTSAPYPQRPYQQCTRCLMDTSDPVITFDQDGVCNHCTRYFTRVQNEVHRGAAGESMLARIAERIRAEGRGKDYDCIAGVSGGVDSTFVIYKLKQLGLRPLAVHLDNGWNSELAVQNIKNALDALQIDLQTYVIDWEEFKDLQMSFLRASVPNCEIPTDHAITATLLNTARRIGTPYVINGSNVVTEGILPISWVYYSHDLKHIRALHARFGTQRLKTFPQIGLPSFTLRILRGKYRMVNLLNYLDYDKAAAMQTMQNELGWKYYGGKHYESIYTRWYQGYYLPTKFGFDKRRAHLSALVCAGQMTREQGLQEMAHDPYQHNDLAGDTEFVLKKFGISQGELDALIAAPNRKHTDYPNQARFIEGMASFRQYIRQRAKNV</sequence>
<dbReference type="Proteomes" id="UP000076825">
    <property type="component" value="Chromosome 1"/>
</dbReference>
<dbReference type="STRING" id="123899.SAMEA3906487_01332"/>
<dbReference type="SUPFAM" id="SSF52402">
    <property type="entry name" value="Adenine nucleotide alpha hydrolases-like"/>
    <property type="match status" value="1"/>
</dbReference>
<gene>
    <name evidence="1" type="ORF">SAMEA3906487_01332</name>
</gene>
<keyword evidence="2" id="KW-1185">Reference proteome</keyword>
<name>A0A157SDZ1_9BORD</name>
<dbReference type="KEGG" id="btrm:SAMEA390648701332"/>
<dbReference type="eggNOG" id="COG0037">
    <property type="taxonomic scope" value="Bacteria"/>
</dbReference>
<dbReference type="OrthoDB" id="8557965at2"/>
<evidence type="ECO:0000313" key="1">
    <source>
        <dbReference type="EMBL" id="SAI68574.1"/>
    </source>
</evidence>
<dbReference type="GeneID" id="56591376"/>
<dbReference type="InterPro" id="IPR014729">
    <property type="entry name" value="Rossmann-like_a/b/a_fold"/>
</dbReference>